<comment type="similarity">
    <text evidence="2">Belongs to the bacterial solute-binding protein 5 family.</text>
</comment>
<dbReference type="Gene3D" id="3.40.190.10">
    <property type="entry name" value="Periplasmic binding protein-like II"/>
    <property type="match status" value="1"/>
</dbReference>
<evidence type="ECO:0000256" key="4">
    <source>
        <dbReference type="SAM" id="SignalP"/>
    </source>
</evidence>
<dbReference type="CDD" id="cd00995">
    <property type="entry name" value="PBP2_NikA_DppA_OppA_like"/>
    <property type="match status" value="1"/>
</dbReference>
<comment type="subcellular location">
    <subcellularLocation>
        <location evidence="1">Periplasm</location>
    </subcellularLocation>
</comment>
<gene>
    <name evidence="6" type="ORF">GCM10008943_33640</name>
</gene>
<dbReference type="Gene3D" id="3.10.105.10">
    <property type="entry name" value="Dipeptide-binding Protein, Domain 3"/>
    <property type="match status" value="1"/>
</dbReference>
<evidence type="ECO:0000256" key="3">
    <source>
        <dbReference type="ARBA" id="ARBA00022764"/>
    </source>
</evidence>
<comment type="caution">
    <text evidence="6">The sequence shown here is derived from an EMBL/GenBank/DDBJ whole genome shotgun (WGS) entry which is preliminary data.</text>
</comment>
<keyword evidence="4" id="KW-0732">Signal</keyword>
<keyword evidence="7" id="KW-1185">Reference proteome</keyword>
<protein>
    <submittedName>
        <fullName evidence="6">ABC transporter substrate-binding protein</fullName>
    </submittedName>
</protein>
<name>A0ABP3RX47_9HYPH</name>
<dbReference type="InterPro" id="IPR039424">
    <property type="entry name" value="SBP_5"/>
</dbReference>
<feature type="signal peptide" evidence="4">
    <location>
        <begin position="1"/>
        <end position="24"/>
    </location>
</feature>
<feature type="chain" id="PRO_5046890081" evidence="4">
    <location>
        <begin position="25"/>
        <end position="532"/>
    </location>
</feature>
<dbReference type="InterPro" id="IPR030678">
    <property type="entry name" value="Peptide/Ni-bd"/>
</dbReference>
<accession>A0ABP3RX47</accession>
<feature type="domain" description="Solute-binding protein family 5" evidence="5">
    <location>
        <begin position="74"/>
        <end position="454"/>
    </location>
</feature>
<dbReference type="Proteomes" id="UP001424441">
    <property type="component" value="Unassembled WGS sequence"/>
</dbReference>
<dbReference type="Pfam" id="PF00496">
    <property type="entry name" value="SBP_bac_5"/>
    <property type="match status" value="1"/>
</dbReference>
<organism evidence="6 7">
    <name type="scientific">Paenochrobactrum glaciei</name>
    <dbReference type="NCBI Taxonomy" id="486407"/>
    <lineage>
        <taxon>Bacteria</taxon>
        <taxon>Pseudomonadati</taxon>
        <taxon>Pseudomonadota</taxon>
        <taxon>Alphaproteobacteria</taxon>
        <taxon>Hyphomicrobiales</taxon>
        <taxon>Brucellaceae</taxon>
        <taxon>Paenochrobactrum</taxon>
    </lineage>
</organism>
<sequence length="532" mass="57778">MKKTLALALLMSSTVFSATGAVSAAEPGWISISACVPAAPLIPTNTNERCGSDVLQPILAGLVSVDPKTGKVLMDIATSIETDDNINWTVTVAKDRVFHDGTPVTAKSFVDAWNWAAYAPNGQTNNNWFTDIEGYEALSPSKVDGATPEPTSTEMTGLKLIDDNSFSIKLKAPLPSFISKLTYKAFFPMPEAFFADTMAYAKKPIGAGPFMFESGSADSGFRLAAFEGYTGPFKPSLKGIEQRIYTNGEAAYNDLVAGNLDMMRDVPVSKLVGEQWKRDLEDRTLLFPTGATMALGMPYTDANKQLLNPELRQALSMAIDREAIIEIIMNGTAVAATGWVPPAADGYVADGCGDTCKFNPEKAKELYDAAGGYEGDIKLYYSAESNLKPMMEAVCNSIQNTLDVTCLPQSLSDNSTFSSLTRSGKIDGVYPANWSLDYPAIDNALIPVYSINGTSNRGQYANDAFEKLIEEASYKKQEEAFEIYQQAEKLLAVDLPRVPLWHPKVAVGYSPRVAEIVLFSNGRPDYTRISLK</sequence>
<evidence type="ECO:0000256" key="2">
    <source>
        <dbReference type="ARBA" id="ARBA00005695"/>
    </source>
</evidence>
<evidence type="ECO:0000313" key="6">
    <source>
        <dbReference type="EMBL" id="GAA0616004.1"/>
    </source>
</evidence>
<keyword evidence="3" id="KW-0574">Periplasm</keyword>
<dbReference type="PANTHER" id="PTHR30290">
    <property type="entry name" value="PERIPLASMIC BINDING COMPONENT OF ABC TRANSPORTER"/>
    <property type="match status" value="1"/>
</dbReference>
<dbReference type="EMBL" id="BAAADE010000021">
    <property type="protein sequence ID" value="GAA0616004.1"/>
    <property type="molecule type" value="Genomic_DNA"/>
</dbReference>
<dbReference type="PIRSF" id="PIRSF002741">
    <property type="entry name" value="MppA"/>
    <property type="match status" value="1"/>
</dbReference>
<evidence type="ECO:0000313" key="7">
    <source>
        <dbReference type="Proteomes" id="UP001424441"/>
    </source>
</evidence>
<dbReference type="SUPFAM" id="SSF53850">
    <property type="entry name" value="Periplasmic binding protein-like II"/>
    <property type="match status" value="1"/>
</dbReference>
<dbReference type="Gene3D" id="3.90.76.10">
    <property type="entry name" value="Dipeptide-binding Protein, Domain 1"/>
    <property type="match status" value="1"/>
</dbReference>
<proteinExistence type="inferred from homology"/>
<dbReference type="InterPro" id="IPR000914">
    <property type="entry name" value="SBP_5_dom"/>
</dbReference>
<evidence type="ECO:0000259" key="5">
    <source>
        <dbReference type="Pfam" id="PF00496"/>
    </source>
</evidence>
<reference evidence="7" key="1">
    <citation type="journal article" date="2019" name="Int. J. Syst. Evol. Microbiol.">
        <title>The Global Catalogue of Microorganisms (GCM) 10K type strain sequencing project: providing services to taxonomists for standard genome sequencing and annotation.</title>
        <authorList>
            <consortium name="The Broad Institute Genomics Platform"/>
            <consortium name="The Broad Institute Genome Sequencing Center for Infectious Disease"/>
            <person name="Wu L."/>
            <person name="Ma J."/>
        </authorList>
    </citation>
    <scope>NUCLEOTIDE SEQUENCE [LARGE SCALE GENOMIC DNA]</scope>
    <source>
        <strain evidence="7">JCM 15115</strain>
    </source>
</reference>
<evidence type="ECO:0000256" key="1">
    <source>
        <dbReference type="ARBA" id="ARBA00004418"/>
    </source>
</evidence>
<dbReference type="RefSeq" id="WP_343808430.1">
    <property type="nucleotide sequence ID" value="NZ_BAAADE010000021.1"/>
</dbReference>
<dbReference type="PANTHER" id="PTHR30290:SF83">
    <property type="entry name" value="ABC TRANSPORTER SUBSTRATE-BINDING PROTEIN"/>
    <property type="match status" value="1"/>
</dbReference>